<comment type="subcellular location">
    <subcellularLocation>
        <location evidence="1">Membrane</location>
        <topology evidence="1">Multi-pass membrane protein</topology>
    </subcellularLocation>
</comment>
<evidence type="ECO:0000256" key="1">
    <source>
        <dbReference type="ARBA" id="ARBA00004141"/>
    </source>
</evidence>
<gene>
    <name evidence="7" type="ORF">GCM10023225_16710</name>
</gene>
<feature type="transmembrane region" description="Helical" evidence="5">
    <location>
        <begin position="264"/>
        <end position="283"/>
    </location>
</feature>
<feature type="transmembrane region" description="Helical" evidence="5">
    <location>
        <begin position="87"/>
        <end position="107"/>
    </location>
</feature>
<keyword evidence="8" id="KW-1185">Reference proteome</keyword>
<feature type="transmembrane region" description="Helical" evidence="5">
    <location>
        <begin position="243"/>
        <end position="259"/>
    </location>
</feature>
<protein>
    <recommendedName>
        <fullName evidence="6">O-antigen ligase-related domain-containing protein</fullName>
    </recommendedName>
</protein>
<feature type="transmembrane region" description="Helical" evidence="5">
    <location>
        <begin position="192"/>
        <end position="211"/>
    </location>
</feature>
<feature type="transmembrane region" description="Helical" evidence="5">
    <location>
        <begin position="144"/>
        <end position="162"/>
    </location>
</feature>
<dbReference type="InterPro" id="IPR051533">
    <property type="entry name" value="WaaL-like"/>
</dbReference>
<evidence type="ECO:0000256" key="4">
    <source>
        <dbReference type="ARBA" id="ARBA00023136"/>
    </source>
</evidence>
<sequence>MPAAATAAGGPSTGGPSTGGLLRRVATAHPAYVWCFVGSLVLSVFSGQTSGLGLPVGPDRLLFGAGMLLLLLDPVAWRAGGRPRLRAVHVVMAATAALTAWSAAAHGTLLTPYGFFALLDRLVVPFLLLCVAPVVFATTARRDLLLRSLVLVGLYLELTALFEKAGPASLVWPRYILDPTVGIGFGRARGPFVASEAMGMAIALCAFAAVLGTARFRGGWRAVSLVVVVLAPAGVVLPLTRSVWLGTAVAVVVTCLVSARLRRWLPLVLAGGAVAVLTVLAAVPGLQESVTERAGTTRSVDDRSNTNVAALRVVQEHPLTGVGWVRFIEVSPDFVRQSANYPVTSVRIEAHNVVLARAAELGLPGAALWVAAALLGPAAAALRRPRGAEHGQWRLLAVASVCLWTFPVLLSPNPYPFPNFLVWTIAGIALRPHLVTGDLGSGGVPVRRGGSRP</sequence>
<feature type="transmembrane region" description="Helical" evidence="5">
    <location>
        <begin position="61"/>
        <end position="80"/>
    </location>
</feature>
<feature type="transmembrane region" description="Helical" evidence="5">
    <location>
        <begin position="393"/>
        <end position="410"/>
    </location>
</feature>
<evidence type="ECO:0000313" key="7">
    <source>
        <dbReference type="EMBL" id="GAA4976419.1"/>
    </source>
</evidence>
<accession>A0ABP9HRA9</accession>
<organism evidence="7 8">
    <name type="scientific">Kineococcus glutinatus</name>
    <dbReference type="NCBI Taxonomy" id="1070872"/>
    <lineage>
        <taxon>Bacteria</taxon>
        <taxon>Bacillati</taxon>
        <taxon>Actinomycetota</taxon>
        <taxon>Actinomycetes</taxon>
        <taxon>Kineosporiales</taxon>
        <taxon>Kineosporiaceae</taxon>
        <taxon>Kineococcus</taxon>
    </lineage>
</organism>
<evidence type="ECO:0000256" key="5">
    <source>
        <dbReference type="SAM" id="Phobius"/>
    </source>
</evidence>
<evidence type="ECO:0000256" key="2">
    <source>
        <dbReference type="ARBA" id="ARBA00022692"/>
    </source>
</evidence>
<dbReference type="Proteomes" id="UP001501195">
    <property type="component" value="Unassembled WGS sequence"/>
</dbReference>
<name>A0ABP9HRA9_9ACTN</name>
<dbReference type="InterPro" id="IPR007016">
    <property type="entry name" value="O-antigen_ligase-rel_domated"/>
</dbReference>
<comment type="caution">
    <text evidence="7">The sequence shown here is derived from an EMBL/GenBank/DDBJ whole genome shotgun (WGS) entry which is preliminary data.</text>
</comment>
<feature type="domain" description="O-antigen ligase-related" evidence="6">
    <location>
        <begin position="227"/>
        <end position="370"/>
    </location>
</feature>
<keyword evidence="2 5" id="KW-0812">Transmembrane</keyword>
<evidence type="ECO:0000259" key="6">
    <source>
        <dbReference type="Pfam" id="PF04932"/>
    </source>
</evidence>
<reference evidence="8" key="1">
    <citation type="journal article" date="2019" name="Int. J. Syst. Evol. Microbiol.">
        <title>The Global Catalogue of Microorganisms (GCM) 10K type strain sequencing project: providing services to taxonomists for standard genome sequencing and annotation.</title>
        <authorList>
            <consortium name="The Broad Institute Genomics Platform"/>
            <consortium name="The Broad Institute Genome Sequencing Center for Infectious Disease"/>
            <person name="Wu L."/>
            <person name="Ma J."/>
        </authorList>
    </citation>
    <scope>NUCLEOTIDE SEQUENCE [LARGE SCALE GENOMIC DNA]</scope>
    <source>
        <strain evidence="8">JCM 18126</strain>
    </source>
</reference>
<dbReference type="PANTHER" id="PTHR37422:SF23">
    <property type="entry name" value="TEICHURONIC ACID BIOSYNTHESIS PROTEIN TUAE"/>
    <property type="match status" value="1"/>
</dbReference>
<evidence type="ECO:0000256" key="3">
    <source>
        <dbReference type="ARBA" id="ARBA00022989"/>
    </source>
</evidence>
<dbReference type="Pfam" id="PF04932">
    <property type="entry name" value="Wzy_C"/>
    <property type="match status" value="1"/>
</dbReference>
<keyword evidence="4 5" id="KW-0472">Membrane</keyword>
<proteinExistence type="predicted"/>
<feature type="transmembrane region" description="Helical" evidence="5">
    <location>
        <begin position="361"/>
        <end position="381"/>
    </location>
</feature>
<dbReference type="PANTHER" id="PTHR37422">
    <property type="entry name" value="TEICHURONIC ACID BIOSYNTHESIS PROTEIN TUAE"/>
    <property type="match status" value="1"/>
</dbReference>
<feature type="transmembrane region" description="Helical" evidence="5">
    <location>
        <begin position="113"/>
        <end position="137"/>
    </location>
</feature>
<dbReference type="EMBL" id="BAABIL010000219">
    <property type="protein sequence ID" value="GAA4976419.1"/>
    <property type="molecule type" value="Genomic_DNA"/>
</dbReference>
<feature type="transmembrane region" description="Helical" evidence="5">
    <location>
        <begin position="218"/>
        <end position="237"/>
    </location>
</feature>
<evidence type="ECO:0000313" key="8">
    <source>
        <dbReference type="Proteomes" id="UP001501195"/>
    </source>
</evidence>
<dbReference type="RefSeq" id="WP_345711999.1">
    <property type="nucleotide sequence ID" value="NZ_BAABIL010000219.1"/>
</dbReference>
<feature type="transmembrane region" description="Helical" evidence="5">
    <location>
        <begin position="31"/>
        <end position="49"/>
    </location>
</feature>
<keyword evidence="3 5" id="KW-1133">Transmembrane helix</keyword>